<reference evidence="3" key="1">
    <citation type="submission" date="2021-01" db="EMBL/GenBank/DDBJ databases">
        <authorList>
            <person name="Corre E."/>
            <person name="Pelletier E."/>
            <person name="Niang G."/>
            <person name="Scheremetjew M."/>
            <person name="Finn R."/>
            <person name="Kale V."/>
            <person name="Holt S."/>
            <person name="Cochrane G."/>
            <person name="Meng A."/>
            <person name="Brown T."/>
            <person name="Cohen L."/>
        </authorList>
    </citation>
    <scope>NUCLEOTIDE SEQUENCE</scope>
    <source>
        <strain evidence="3">OF101</strain>
    </source>
</reference>
<dbReference type="GO" id="GO:0016491">
    <property type="term" value="F:oxidoreductase activity"/>
    <property type="evidence" value="ECO:0007669"/>
    <property type="project" value="InterPro"/>
</dbReference>
<evidence type="ECO:0000256" key="1">
    <source>
        <dbReference type="SAM" id="MobiDB-lite"/>
    </source>
</evidence>
<dbReference type="PANTHER" id="PTHR43677:SF4">
    <property type="entry name" value="QUINONE OXIDOREDUCTASE-LIKE PROTEIN 2"/>
    <property type="match status" value="1"/>
</dbReference>
<dbReference type="SUPFAM" id="SSF51735">
    <property type="entry name" value="NAD(P)-binding Rossmann-fold domains"/>
    <property type="match status" value="1"/>
</dbReference>
<dbReference type="InterPro" id="IPR051397">
    <property type="entry name" value="Zn-ADH-like_protein"/>
</dbReference>
<dbReference type="Gene3D" id="3.40.50.720">
    <property type="entry name" value="NAD(P)-binding Rossmann-like Domain"/>
    <property type="match status" value="1"/>
</dbReference>
<dbReference type="AlphaFoldDB" id="A0A7S1LSL1"/>
<dbReference type="Pfam" id="PF08240">
    <property type="entry name" value="ADH_N"/>
    <property type="match status" value="1"/>
</dbReference>
<accession>A0A7S1LSL1</accession>
<evidence type="ECO:0000259" key="2">
    <source>
        <dbReference type="SMART" id="SM00829"/>
    </source>
</evidence>
<protein>
    <recommendedName>
        <fullName evidence="2">Enoyl reductase (ER) domain-containing protein</fullName>
    </recommendedName>
</protein>
<dbReference type="InterPro" id="IPR020843">
    <property type="entry name" value="ER"/>
</dbReference>
<proteinExistence type="predicted"/>
<dbReference type="InterPro" id="IPR036291">
    <property type="entry name" value="NAD(P)-bd_dom_sf"/>
</dbReference>
<name>A0A7S1LSL1_ALECA</name>
<sequence length="391" mass="41428">MATGAGDRLPLPHGQRCVVKEYGENQEDAIERCVVVEDQPPPLLSELHDGDLVVAVRAAEVVWTDTIMATGQYQHQPRLPYTPAGSYAGVVAWASEGAKKRGVMTGQRVLIAGNAGPRSSGRYQKWGGCASYAVAPWTAVRRVPESWSFEEAACFSYGYDTVHYVLVESGKIRAGETVLIHGASGGVGIPAVKMAKMLGATVIAATRSADKLDFLKSIGADHAVHIGDGAGGVRRFSSDVKALTPGGMGVDAVYDGVGSDAITVESLRCCKFGGRLLIVGWAATPNVARGRGQRGAPNANKVPTNLIMMKGLHIIGCPAVISTTYDKSIIPRRLKDLHEWTHNGQLPPPTIASRFPLSDVKSALRARMRSGGEVGSTVVQPPPLDLTSSKL</sequence>
<feature type="domain" description="Enoyl reductase (ER)" evidence="2">
    <location>
        <begin position="28"/>
        <end position="379"/>
    </location>
</feature>
<dbReference type="InterPro" id="IPR011032">
    <property type="entry name" value="GroES-like_sf"/>
</dbReference>
<dbReference type="InterPro" id="IPR013154">
    <property type="entry name" value="ADH-like_N"/>
</dbReference>
<dbReference type="Gene3D" id="3.90.180.10">
    <property type="entry name" value="Medium-chain alcohol dehydrogenases, catalytic domain"/>
    <property type="match status" value="1"/>
</dbReference>
<organism evidence="3">
    <name type="scientific">Alexandrium catenella</name>
    <name type="common">Red tide dinoflagellate</name>
    <name type="synonym">Gonyaulax catenella</name>
    <dbReference type="NCBI Taxonomy" id="2925"/>
    <lineage>
        <taxon>Eukaryota</taxon>
        <taxon>Sar</taxon>
        <taxon>Alveolata</taxon>
        <taxon>Dinophyceae</taxon>
        <taxon>Gonyaulacales</taxon>
        <taxon>Pyrocystaceae</taxon>
        <taxon>Alexandrium</taxon>
    </lineage>
</organism>
<evidence type="ECO:0000313" key="3">
    <source>
        <dbReference type="EMBL" id="CAD9112176.1"/>
    </source>
</evidence>
<dbReference type="SUPFAM" id="SSF50129">
    <property type="entry name" value="GroES-like"/>
    <property type="match status" value="1"/>
</dbReference>
<gene>
    <name evidence="3" type="ORF">ACAT0790_LOCUS13013</name>
</gene>
<dbReference type="Pfam" id="PF00107">
    <property type="entry name" value="ADH_zinc_N"/>
    <property type="match status" value="1"/>
</dbReference>
<feature type="region of interest" description="Disordered" evidence="1">
    <location>
        <begin position="370"/>
        <end position="391"/>
    </location>
</feature>
<dbReference type="PANTHER" id="PTHR43677">
    <property type="entry name" value="SHORT-CHAIN DEHYDROGENASE/REDUCTASE"/>
    <property type="match status" value="1"/>
</dbReference>
<dbReference type="InterPro" id="IPR013149">
    <property type="entry name" value="ADH-like_C"/>
</dbReference>
<dbReference type="EMBL" id="HBGE01021549">
    <property type="protein sequence ID" value="CAD9112176.1"/>
    <property type="molecule type" value="Transcribed_RNA"/>
</dbReference>
<dbReference type="SMART" id="SM00829">
    <property type="entry name" value="PKS_ER"/>
    <property type="match status" value="1"/>
</dbReference>